<dbReference type="PANTHER" id="PTHR38450:SF1">
    <property type="entry name" value="STAGE V SPORULATION PROTEIN AC"/>
    <property type="match status" value="1"/>
</dbReference>
<dbReference type="RefSeq" id="WP_118644097.1">
    <property type="nucleotide sequence ID" value="NZ_CP060635.1"/>
</dbReference>
<feature type="transmembrane region" description="Helical" evidence="1">
    <location>
        <begin position="88"/>
        <end position="109"/>
    </location>
</feature>
<evidence type="ECO:0000313" key="3">
    <source>
        <dbReference type="Proteomes" id="UP000515860"/>
    </source>
</evidence>
<dbReference type="InterPro" id="IPR005562">
    <property type="entry name" value="SpoVA"/>
</dbReference>
<dbReference type="Proteomes" id="UP000515860">
    <property type="component" value="Chromosome"/>
</dbReference>
<dbReference type="Pfam" id="PF03862">
    <property type="entry name" value="SpoVAC_SpoVAEB"/>
    <property type="match status" value="1"/>
</dbReference>
<evidence type="ECO:0000256" key="1">
    <source>
        <dbReference type="SAM" id="Phobius"/>
    </source>
</evidence>
<reference evidence="2 3" key="1">
    <citation type="submission" date="2020-08" db="EMBL/GenBank/DDBJ databases">
        <authorList>
            <person name="Liu C."/>
            <person name="Sun Q."/>
        </authorList>
    </citation>
    <scope>NUCLEOTIDE SEQUENCE [LARGE SCALE GENOMIC DNA]</scope>
    <source>
        <strain evidence="2 3">NSJ-29</strain>
    </source>
</reference>
<dbReference type="EMBL" id="CP060635">
    <property type="protein sequence ID" value="QNM07582.1"/>
    <property type="molecule type" value="Genomic_DNA"/>
</dbReference>
<organism evidence="2 3">
    <name type="scientific">Wansuia hejianensis</name>
    <dbReference type="NCBI Taxonomy" id="2763667"/>
    <lineage>
        <taxon>Bacteria</taxon>
        <taxon>Bacillati</taxon>
        <taxon>Bacillota</taxon>
        <taxon>Clostridia</taxon>
        <taxon>Lachnospirales</taxon>
        <taxon>Lachnospiraceae</taxon>
        <taxon>Wansuia</taxon>
    </lineage>
</organism>
<sequence>MESLHSEDKKKEYEQFVNQVTPKQNLPLNMLKAFIVGGLICVLGQFILNTAMNNGVTKDDAGAWCSLILVFLSALFTGLNLYQRLVTFGGAGALVPITGFANSVAAPAIEYKKEGQVFGVGAKIFTIAGPVILYGVFVSWLLGIAYYVLKLAGLYWG</sequence>
<keyword evidence="3" id="KW-1185">Reference proteome</keyword>
<dbReference type="InterPro" id="IPR014203">
    <property type="entry name" value="Spore_V_AC"/>
</dbReference>
<feature type="transmembrane region" description="Helical" evidence="1">
    <location>
        <begin position="61"/>
        <end position="82"/>
    </location>
</feature>
<dbReference type="AlphaFoldDB" id="A0A7G9G9V0"/>
<feature type="transmembrane region" description="Helical" evidence="1">
    <location>
        <begin position="121"/>
        <end position="149"/>
    </location>
</feature>
<dbReference type="NCBIfam" id="TIGR02838">
    <property type="entry name" value="spore_V_AC"/>
    <property type="match status" value="1"/>
</dbReference>
<protein>
    <submittedName>
        <fullName evidence="2">Stage V sporulation protein AC</fullName>
    </submittedName>
</protein>
<keyword evidence="1" id="KW-1133">Transmembrane helix</keyword>
<gene>
    <name evidence="2" type="primary">spoVAC</name>
    <name evidence="2" type="ORF">H9Q79_11680</name>
</gene>
<evidence type="ECO:0000313" key="2">
    <source>
        <dbReference type="EMBL" id="QNM07582.1"/>
    </source>
</evidence>
<accession>A0A7G9G9V0</accession>
<dbReference type="PANTHER" id="PTHR38450">
    <property type="entry name" value="STAGE V SPORULATION PROTEIN AC-RELATED"/>
    <property type="match status" value="1"/>
</dbReference>
<name>A0A7G9G9V0_9FIRM</name>
<proteinExistence type="predicted"/>
<keyword evidence="1" id="KW-0812">Transmembrane</keyword>
<keyword evidence="1" id="KW-0472">Membrane</keyword>
<dbReference type="KEGG" id="whj:H9Q79_11680"/>
<feature type="transmembrane region" description="Helical" evidence="1">
    <location>
        <begin position="30"/>
        <end position="49"/>
    </location>
</feature>